<evidence type="ECO:0000313" key="7">
    <source>
        <dbReference type="Proteomes" id="UP000001817"/>
    </source>
</evidence>
<evidence type="ECO:0000256" key="4">
    <source>
        <dbReference type="ARBA" id="ARBA00023163"/>
    </source>
</evidence>
<dbReference type="AlphaFoldDB" id="Q13QU0"/>
<proteinExistence type="predicted"/>
<reference evidence="6 7" key="1">
    <citation type="journal article" date="2006" name="Proc. Natl. Acad. Sci. U.S.A.">
        <title>Burkholderia xenovorans LB400 harbors a multi-replicon, 9.73-Mbp genome shaped for versatility.</title>
        <authorList>
            <person name="Chain P.S."/>
            <person name="Denef V.J."/>
            <person name="Konstantinidis K.T."/>
            <person name="Vergez L.M."/>
            <person name="Agullo L."/>
            <person name="Reyes V.L."/>
            <person name="Hauser L."/>
            <person name="Cordova M."/>
            <person name="Gomez L."/>
            <person name="Gonzalez M."/>
            <person name="Land M."/>
            <person name="Lao V."/>
            <person name="Larimer F."/>
            <person name="LiPuma J.J."/>
            <person name="Mahenthiralingam E."/>
            <person name="Malfatti S.A."/>
            <person name="Marx C.J."/>
            <person name="Parnell J.J."/>
            <person name="Ramette A."/>
            <person name="Richardson P."/>
            <person name="Seeger M."/>
            <person name="Smith D."/>
            <person name="Spilker T."/>
            <person name="Sul W.J."/>
            <person name="Tsoi T.V."/>
            <person name="Ulrich L.E."/>
            <person name="Zhulin I.B."/>
            <person name="Tiedje J.M."/>
        </authorList>
    </citation>
    <scope>NUCLEOTIDE SEQUENCE [LARGE SCALE GENOMIC DNA]</scope>
    <source>
        <strain evidence="6 7">LB400</strain>
    </source>
</reference>
<dbReference type="KEGG" id="bxb:DR64_4770"/>
<dbReference type="Pfam" id="PF12833">
    <property type="entry name" value="HTH_18"/>
    <property type="match status" value="1"/>
</dbReference>
<dbReference type="KEGG" id="bxe:Bxe_B2442"/>
<dbReference type="InterPro" id="IPR050204">
    <property type="entry name" value="AraC_XylS_family_regulators"/>
</dbReference>
<dbReference type="PANTHER" id="PTHR46796:SF2">
    <property type="entry name" value="TRANSCRIPTIONAL REGULATORY PROTEIN"/>
    <property type="match status" value="1"/>
</dbReference>
<dbReference type="SUPFAM" id="SSF46689">
    <property type="entry name" value="Homeodomain-like"/>
    <property type="match status" value="2"/>
</dbReference>
<accession>Q13QU0</accession>
<dbReference type="SUPFAM" id="SSF51215">
    <property type="entry name" value="Regulatory protein AraC"/>
    <property type="match status" value="1"/>
</dbReference>
<feature type="domain" description="HTH araC/xylS-type" evidence="5">
    <location>
        <begin position="175"/>
        <end position="272"/>
    </location>
</feature>
<dbReference type="PANTHER" id="PTHR46796">
    <property type="entry name" value="HTH-TYPE TRANSCRIPTIONAL ACTIVATOR RHAS-RELATED"/>
    <property type="match status" value="1"/>
</dbReference>
<dbReference type="SMART" id="SM00342">
    <property type="entry name" value="HTH_ARAC"/>
    <property type="match status" value="1"/>
</dbReference>
<dbReference type="InterPro" id="IPR003313">
    <property type="entry name" value="AraC-bd"/>
</dbReference>
<dbReference type="InterPro" id="IPR018062">
    <property type="entry name" value="HTH_AraC-typ_CS"/>
</dbReference>
<dbReference type="PATRIC" id="fig|266265.5.peg.5267"/>
<dbReference type="InterPro" id="IPR009057">
    <property type="entry name" value="Homeodomain-like_sf"/>
</dbReference>
<dbReference type="PROSITE" id="PS01124">
    <property type="entry name" value="HTH_ARAC_FAMILY_2"/>
    <property type="match status" value="1"/>
</dbReference>
<dbReference type="EMBL" id="CP000271">
    <property type="protein sequence ID" value="ABE33549.1"/>
    <property type="molecule type" value="Genomic_DNA"/>
</dbReference>
<sequence>METREQAKFFHLDEFSGLSLLQASYHRQRFARHVHETFCIGVIEEGVQRFYRTGGEHVAPKGDIILVNADEIHTGSPGVETGWAYRAIYPHPDLMLLLSRDLINANGTVPWFPEAVVHDPGLAEQFRLVFNLLTRDGDRLLKESLLLSSIASLVMRHGRTPAFARELPSVGQPLRIIKDLIASCPEEDYSLTQLAEMAHLSPWHFLRQFKKQVGLPPHAWLIQARLKRARQLLRRGLPIPVVAARCRFSDQSHFNRHFKSSFGITPGEFIRTLPSLSA</sequence>
<dbReference type="GO" id="GO:0003700">
    <property type="term" value="F:DNA-binding transcription factor activity"/>
    <property type="evidence" value="ECO:0007669"/>
    <property type="project" value="InterPro"/>
</dbReference>
<dbReference type="GO" id="GO:0043565">
    <property type="term" value="F:sequence-specific DNA binding"/>
    <property type="evidence" value="ECO:0007669"/>
    <property type="project" value="InterPro"/>
</dbReference>
<dbReference type="SMR" id="Q13QU0"/>
<dbReference type="STRING" id="266265.Bxe_B2442"/>
<evidence type="ECO:0000256" key="1">
    <source>
        <dbReference type="ARBA" id="ARBA00023015"/>
    </source>
</evidence>
<dbReference type="Pfam" id="PF02311">
    <property type="entry name" value="AraC_binding"/>
    <property type="match status" value="1"/>
</dbReference>
<evidence type="ECO:0000259" key="5">
    <source>
        <dbReference type="PROSITE" id="PS01124"/>
    </source>
</evidence>
<evidence type="ECO:0000313" key="6">
    <source>
        <dbReference type="EMBL" id="ABE33549.1"/>
    </source>
</evidence>
<gene>
    <name evidence="6" type="ORF">Bxe_B2442</name>
</gene>
<dbReference type="InterPro" id="IPR037923">
    <property type="entry name" value="HTH-like"/>
</dbReference>
<dbReference type="eggNOG" id="COG2207">
    <property type="taxonomic scope" value="Bacteria"/>
</dbReference>
<evidence type="ECO:0000256" key="3">
    <source>
        <dbReference type="ARBA" id="ARBA00023159"/>
    </source>
</evidence>
<dbReference type="OrthoDB" id="3631840at2"/>
<protein>
    <submittedName>
        <fullName evidence="6">Transcriptional regulator, AraC family</fullName>
    </submittedName>
</protein>
<dbReference type="Gene3D" id="1.10.10.60">
    <property type="entry name" value="Homeodomain-like"/>
    <property type="match status" value="2"/>
</dbReference>
<evidence type="ECO:0000256" key="2">
    <source>
        <dbReference type="ARBA" id="ARBA00023125"/>
    </source>
</evidence>
<dbReference type="InterPro" id="IPR018060">
    <property type="entry name" value="HTH_AraC"/>
</dbReference>
<organism evidence="6 7">
    <name type="scientific">Paraburkholderia xenovorans (strain LB400)</name>
    <dbReference type="NCBI Taxonomy" id="266265"/>
    <lineage>
        <taxon>Bacteria</taxon>
        <taxon>Pseudomonadati</taxon>
        <taxon>Pseudomonadota</taxon>
        <taxon>Betaproteobacteria</taxon>
        <taxon>Burkholderiales</taxon>
        <taxon>Burkholderiaceae</taxon>
        <taxon>Paraburkholderia</taxon>
    </lineage>
</organism>
<keyword evidence="1" id="KW-0805">Transcription regulation</keyword>
<dbReference type="RefSeq" id="WP_011490914.1">
    <property type="nucleotide sequence ID" value="NC_007952.1"/>
</dbReference>
<keyword evidence="4" id="KW-0804">Transcription</keyword>
<name>Q13QU0_PARXL</name>
<dbReference type="Proteomes" id="UP000001817">
    <property type="component" value="Chromosome 2"/>
</dbReference>
<dbReference type="PROSITE" id="PS00041">
    <property type="entry name" value="HTH_ARAC_FAMILY_1"/>
    <property type="match status" value="1"/>
</dbReference>
<keyword evidence="2" id="KW-0238">DNA-binding</keyword>
<keyword evidence="3" id="KW-0010">Activator</keyword>
<keyword evidence="7" id="KW-1185">Reference proteome</keyword>